<feature type="coiled-coil region" evidence="1">
    <location>
        <begin position="593"/>
        <end position="620"/>
    </location>
</feature>
<feature type="compositionally biased region" description="Basic and acidic residues" evidence="2">
    <location>
        <begin position="673"/>
        <end position="688"/>
    </location>
</feature>
<organism evidence="3 4">
    <name type="scientific">Cryptosporidium meleagridis</name>
    <dbReference type="NCBI Taxonomy" id="93969"/>
    <lineage>
        <taxon>Eukaryota</taxon>
        <taxon>Sar</taxon>
        <taxon>Alveolata</taxon>
        <taxon>Apicomplexa</taxon>
        <taxon>Conoidasida</taxon>
        <taxon>Coccidia</taxon>
        <taxon>Eucoccidiorida</taxon>
        <taxon>Eimeriorina</taxon>
        <taxon>Cryptosporidiidae</taxon>
        <taxon>Cryptosporidium</taxon>
    </lineage>
</organism>
<feature type="compositionally biased region" description="Polar residues" evidence="2">
    <location>
        <begin position="659"/>
        <end position="670"/>
    </location>
</feature>
<keyword evidence="4" id="KW-1185">Reference proteome</keyword>
<evidence type="ECO:0000313" key="3">
    <source>
        <dbReference type="EMBL" id="POM85125.1"/>
    </source>
</evidence>
<dbReference type="Proteomes" id="UP000236928">
    <property type="component" value="Unassembled WGS sequence"/>
</dbReference>
<dbReference type="OrthoDB" id="343924at2759"/>
<feature type="region of interest" description="Disordered" evidence="2">
    <location>
        <begin position="657"/>
        <end position="697"/>
    </location>
</feature>
<accession>A0A2P4Z4W7</accession>
<feature type="region of interest" description="Disordered" evidence="2">
    <location>
        <begin position="1"/>
        <end position="23"/>
    </location>
</feature>
<gene>
    <name evidence="3" type="ORF">CmeUKMEL1_15830</name>
</gene>
<dbReference type="VEuPathDB" id="CryptoDB:CmeUKMEL1_15830"/>
<reference evidence="3 4" key="1">
    <citation type="submission" date="2014-04" db="EMBL/GenBank/DDBJ databases">
        <title>Comparative Genomics of Cryptosporidium Species.</title>
        <authorList>
            <person name="Silva J.C."/>
            <person name="Su Q."/>
            <person name="Chalmers R."/>
            <person name="Chibucos M.C."/>
            <person name="Elwin K."/>
            <person name="Godinez A."/>
            <person name="Guo F."/>
            <person name="Huynh K."/>
            <person name="Orvis J."/>
            <person name="Ott S."/>
            <person name="Sadzewicz L."/>
            <person name="Sengamalay N."/>
            <person name="Shetty A."/>
            <person name="Sun M."/>
            <person name="Tallon L."/>
            <person name="Xiao L."/>
            <person name="Zhang H."/>
            <person name="Fraser C.M."/>
            <person name="Zhu G."/>
            <person name="Kissinger J."/>
            <person name="Widmer G."/>
        </authorList>
    </citation>
    <scope>NUCLEOTIDE SEQUENCE [LARGE SCALE GENOMIC DNA]</scope>
    <source>
        <strain evidence="3 4">UKMEL1</strain>
    </source>
</reference>
<proteinExistence type="predicted"/>
<name>A0A2P4Z4W7_9CRYT</name>
<keyword evidence="1" id="KW-0175">Coiled coil</keyword>
<feature type="region of interest" description="Disordered" evidence="2">
    <location>
        <begin position="163"/>
        <end position="188"/>
    </location>
</feature>
<feature type="compositionally biased region" description="Basic and acidic residues" evidence="2">
    <location>
        <begin position="163"/>
        <end position="172"/>
    </location>
</feature>
<evidence type="ECO:0000256" key="1">
    <source>
        <dbReference type="SAM" id="Coils"/>
    </source>
</evidence>
<protein>
    <submittedName>
        <fullName evidence="3">Uncharacterized protein</fullName>
    </submittedName>
</protein>
<dbReference type="EMBL" id="JIBK01000049">
    <property type="protein sequence ID" value="POM85125.1"/>
    <property type="molecule type" value="Genomic_DNA"/>
</dbReference>
<sequence>MARKRRYGSAIGGEHGTESPYLESINLPDENYYRNMTESPMEMDQPHMSTNPLKHGLSRANMNNIIMQDKYNKNMEARAVPKVRRKRTLIPQESVDERSEINHSRILHQNENIDIFQDDLSSRNYPTNHSVKNNSKNTFMYNTRSKAMSMRQVNANILDKSTENSFRKRAEKGSSNLPPLPRTEDYWPKINKDTTQDHEEYLNSIRDQHFNRSKNNENIIANGSNIEFNNKPDEYQSNVYSVNDGIYSIETPLKSFRSEIVRSVNGNLIHVGSYKEVNHEFGNHINDQNYCQNHFNRENEKVNYANSNRSYLENRSEKSIVNQNIPVQKQFHQKGIKIHCDAMVGGDTPLRDINLLQENRDDVVLIETKTSEIGVGPSPKVDIAVKRNELNESSKIEEANKRTTGSILRKSIDTSDDNYSKQVRFSSKRSKAQQKEETLPEFEELKFDPGEVPLIDYQEHEDRFDTIDFDQENGSNVKIDYNKMLDTMNVDSNICLRLVQLSKEEIRLFEKSISQKNDNEKDQSGSSCNYIDDELTIKVISGIHKYFLNKAFEHESDKELELHDIISWIPEVKYNEDKYQTVNSERDELISKIGLLNLNINRLNKALEEAEELNSRLFSSGIDKNQEDDQESIHVIPEDFEYILKSTSILLSELESTKTPVNQTFESPKANSRKKEGEPENSDVDKSDTSNLCSPTPVISIEDNVAAEIDQNKIQENKKPDIDELLNECHQSQFIQMESIAVLNDCMSLLDDAEIGMQNFQRLLAKKAFDTIDEDEQQNVGYNSNGDSMEVVEDTLLRIQKGASITPRFSLEESLNYRRSSVGSRKSIGGNI</sequence>
<dbReference type="AlphaFoldDB" id="A0A2P4Z4W7"/>
<evidence type="ECO:0000313" key="4">
    <source>
        <dbReference type="Proteomes" id="UP000236928"/>
    </source>
</evidence>
<evidence type="ECO:0000256" key="2">
    <source>
        <dbReference type="SAM" id="MobiDB-lite"/>
    </source>
</evidence>
<comment type="caution">
    <text evidence="3">The sequence shown here is derived from an EMBL/GenBank/DDBJ whole genome shotgun (WGS) entry which is preliminary data.</text>
</comment>